<protein>
    <submittedName>
        <fullName evidence="1">Uncharacterized protein</fullName>
    </submittedName>
</protein>
<dbReference type="EMBL" id="JOJP01000001">
    <property type="protein sequence ID" value="KEI70847.1"/>
    <property type="molecule type" value="Genomic_DNA"/>
</dbReference>
<accession>A0A081K9M1</accession>
<gene>
    <name evidence="1" type="ORF">GV64_08885</name>
</gene>
<reference evidence="1 2" key="1">
    <citation type="submission" date="2014-06" db="EMBL/GenBank/DDBJ databases">
        <title>Whole Genome Sequences of Three Symbiotic Endozoicomonas Bacteria.</title>
        <authorList>
            <person name="Neave M.J."/>
            <person name="Apprill A."/>
            <person name="Voolstra C.R."/>
        </authorList>
    </citation>
    <scope>NUCLEOTIDE SEQUENCE [LARGE SCALE GENOMIC DNA]</scope>
    <source>
        <strain evidence="1 2">DSM 22380</strain>
    </source>
</reference>
<evidence type="ECO:0000313" key="2">
    <source>
        <dbReference type="Proteomes" id="UP000027997"/>
    </source>
</evidence>
<dbReference type="Proteomes" id="UP000027997">
    <property type="component" value="Unassembled WGS sequence"/>
</dbReference>
<keyword evidence="2" id="KW-1185">Reference proteome</keyword>
<dbReference type="AlphaFoldDB" id="A0A081K9M1"/>
<organism evidence="1 2">
    <name type="scientific">Endozoicomonas elysicola</name>
    <dbReference type="NCBI Taxonomy" id="305900"/>
    <lineage>
        <taxon>Bacteria</taxon>
        <taxon>Pseudomonadati</taxon>
        <taxon>Pseudomonadota</taxon>
        <taxon>Gammaproteobacteria</taxon>
        <taxon>Oceanospirillales</taxon>
        <taxon>Endozoicomonadaceae</taxon>
        <taxon>Endozoicomonas</taxon>
    </lineage>
</organism>
<evidence type="ECO:0000313" key="1">
    <source>
        <dbReference type="EMBL" id="KEI70847.1"/>
    </source>
</evidence>
<comment type="caution">
    <text evidence="1">The sequence shown here is derived from an EMBL/GenBank/DDBJ whole genome shotgun (WGS) entry which is preliminary data.</text>
</comment>
<sequence length="106" mass="11929">MELKSSGGEYCFPAQMNIIQNQHQLIEYEIDGDLLGDASNTLTESFSSLEKVRTLMEKEAEDGGCTLQYAAGFIQKAEKLLKSEDSVLGLSDWPRPMSLRMFMRSK</sequence>
<proteinExistence type="predicted"/>
<name>A0A081K9M1_9GAMM</name>